<feature type="transmembrane region" description="Helical" evidence="1">
    <location>
        <begin position="21"/>
        <end position="41"/>
    </location>
</feature>
<dbReference type="Proteomes" id="UP000728647">
    <property type="component" value="Unassembled WGS sequence"/>
</dbReference>
<name>A0A8J8KB28_9EURY</name>
<feature type="transmembrane region" description="Helical" evidence="1">
    <location>
        <begin position="329"/>
        <end position="347"/>
    </location>
</feature>
<reference evidence="3" key="1">
    <citation type="submission" date="2020-06" db="EMBL/GenBank/DDBJ databases">
        <title>Haloterrigena sp. nov., an extremely halophilic archaeon isolated from a saline sediment.</title>
        <authorList>
            <person name="Liu B.-B."/>
        </authorList>
    </citation>
    <scope>NUCLEOTIDE SEQUENCE</scope>
    <source>
        <strain evidence="3">SYSU A121-1</strain>
    </source>
</reference>
<feature type="domain" description="CAAX prenyl protease 2/Lysostaphin resistance protein A-like" evidence="2">
    <location>
        <begin position="270"/>
        <end position="367"/>
    </location>
</feature>
<keyword evidence="1" id="KW-1133">Transmembrane helix</keyword>
<feature type="transmembrane region" description="Helical" evidence="1">
    <location>
        <begin position="269"/>
        <end position="289"/>
    </location>
</feature>
<dbReference type="AlphaFoldDB" id="A0A8J8KB28"/>
<keyword evidence="1" id="KW-0472">Membrane</keyword>
<accession>A0A8J8KB28</accession>
<evidence type="ECO:0000259" key="2">
    <source>
        <dbReference type="Pfam" id="PF02517"/>
    </source>
</evidence>
<comment type="caution">
    <text evidence="3">The sequence shown here is derived from an EMBL/GenBank/DDBJ whole genome shotgun (WGS) entry which is preliminary data.</text>
</comment>
<sequence>MSDLTRTADGDGDAGSAASDVVPTVGTVLSAVVLAALVLPVRRGVDAPAVWLAAVGALVATGAFAGRRHGLLERRVAGAAAAAGSLLVVVLSGYAITQGVLGSVVVPGLEGAVSSLFVALVAAIGAVGVGIADRGGVSGPGLYRRLARTVEMCILAVVGLFSLSVATVFLSLPVTTLVGEPTPLQQSLVEYPAYAVGLGGVAAGYLAYRGRDRSFIDLERPTLRTVGWIVLGLVLLFAANIGISQVMTALGIDASDHTTTQRLAENPELAMVAVPSMLLFVGPFEELFYRNVIQKSLYEHFSRAGAVLVGSLVFMIVHLFAYATAGPGAMLASLALVFALGLILGTIYERTDNLLVPALVHGCYNALLFVEYLV</sequence>
<dbReference type="GO" id="GO:0008237">
    <property type="term" value="F:metallopeptidase activity"/>
    <property type="evidence" value="ECO:0007669"/>
    <property type="project" value="UniProtKB-KW"/>
</dbReference>
<feature type="transmembrane region" description="Helical" evidence="1">
    <location>
        <begin position="77"/>
        <end position="97"/>
    </location>
</feature>
<feature type="transmembrane region" description="Helical" evidence="1">
    <location>
        <begin position="153"/>
        <end position="171"/>
    </location>
</feature>
<feature type="transmembrane region" description="Helical" evidence="1">
    <location>
        <begin position="228"/>
        <end position="249"/>
    </location>
</feature>
<feature type="transmembrane region" description="Helical" evidence="1">
    <location>
        <begin position="191"/>
        <end position="208"/>
    </location>
</feature>
<evidence type="ECO:0000313" key="3">
    <source>
        <dbReference type="EMBL" id="NUB90880.1"/>
    </source>
</evidence>
<feature type="transmembrane region" description="Helical" evidence="1">
    <location>
        <begin position="301"/>
        <end position="323"/>
    </location>
</feature>
<evidence type="ECO:0000313" key="4">
    <source>
        <dbReference type="Proteomes" id="UP000728647"/>
    </source>
</evidence>
<keyword evidence="1" id="KW-0812">Transmembrane</keyword>
<feature type="transmembrane region" description="Helical" evidence="1">
    <location>
        <begin position="112"/>
        <end position="132"/>
    </location>
</feature>
<evidence type="ECO:0000256" key="1">
    <source>
        <dbReference type="SAM" id="Phobius"/>
    </source>
</evidence>
<dbReference type="InterPro" id="IPR052710">
    <property type="entry name" value="CAAX_protease"/>
</dbReference>
<dbReference type="PANTHER" id="PTHR36435:SF1">
    <property type="entry name" value="CAAX AMINO TERMINAL PROTEASE FAMILY PROTEIN"/>
    <property type="match status" value="1"/>
</dbReference>
<dbReference type="RefSeq" id="WP_174701664.1">
    <property type="nucleotide sequence ID" value="NZ_JABURA010000001.1"/>
</dbReference>
<keyword evidence="3" id="KW-0378">Hydrolase</keyword>
<dbReference type="GO" id="GO:0080120">
    <property type="term" value="P:CAAX-box protein maturation"/>
    <property type="evidence" value="ECO:0007669"/>
    <property type="project" value="UniProtKB-ARBA"/>
</dbReference>
<dbReference type="PANTHER" id="PTHR36435">
    <property type="entry name" value="SLR1288 PROTEIN"/>
    <property type="match status" value="1"/>
</dbReference>
<feature type="transmembrane region" description="Helical" evidence="1">
    <location>
        <begin position="47"/>
        <end position="65"/>
    </location>
</feature>
<dbReference type="InterPro" id="IPR003675">
    <property type="entry name" value="Rce1/LyrA-like_dom"/>
</dbReference>
<keyword evidence="3" id="KW-0482">Metalloprotease</keyword>
<dbReference type="EMBL" id="JABURA010000001">
    <property type="protein sequence ID" value="NUB90880.1"/>
    <property type="molecule type" value="Genomic_DNA"/>
</dbReference>
<organism evidence="3 4">
    <name type="scientific">Haloterrigena gelatinilytica</name>
    <dbReference type="NCBI Taxonomy" id="2741724"/>
    <lineage>
        <taxon>Archaea</taxon>
        <taxon>Methanobacteriati</taxon>
        <taxon>Methanobacteriota</taxon>
        <taxon>Stenosarchaea group</taxon>
        <taxon>Halobacteria</taxon>
        <taxon>Halobacteriales</taxon>
        <taxon>Natrialbaceae</taxon>
        <taxon>Haloterrigena</taxon>
    </lineage>
</organism>
<proteinExistence type="predicted"/>
<keyword evidence="3" id="KW-0645">Protease</keyword>
<feature type="transmembrane region" description="Helical" evidence="1">
    <location>
        <begin position="354"/>
        <end position="373"/>
    </location>
</feature>
<dbReference type="OrthoDB" id="275779at2157"/>
<dbReference type="Pfam" id="PF02517">
    <property type="entry name" value="Rce1-like"/>
    <property type="match status" value="1"/>
</dbReference>
<gene>
    <name evidence="3" type="ORF">HT576_07580</name>
</gene>
<dbReference type="GO" id="GO:0004175">
    <property type="term" value="F:endopeptidase activity"/>
    <property type="evidence" value="ECO:0007669"/>
    <property type="project" value="UniProtKB-ARBA"/>
</dbReference>
<protein>
    <submittedName>
        <fullName evidence="3">CPBP family intramembrane metalloprotease</fullName>
    </submittedName>
</protein>